<name>A0A0B7HLX1_9FLAO</name>
<protein>
    <submittedName>
        <fullName evidence="2">Uncharacterized protein</fullName>
    </submittedName>
</protein>
<reference evidence="2 3" key="1">
    <citation type="submission" date="2015-01" db="EMBL/GenBank/DDBJ databases">
        <authorList>
            <person name="Xiang T."/>
            <person name="Song Y."/>
            <person name="Huang L."/>
            <person name="Wang B."/>
            <person name="Wu P."/>
        </authorList>
    </citation>
    <scope>NUCLEOTIDE SEQUENCE [LARGE SCALE GENOMIC DNA]</scope>
    <source>
        <strain evidence="2 3">Cc12</strain>
    </source>
</reference>
<dbReference type="EMBL" id="CDOE01000076">
    <property type="protein sequence ID" value="CEN40265.1"/>
    <property type="molecule type" value="Genomic_DNA"/>
</dbReference>
<dbReference type="AlphaFoldDB" id="A0A0B7HLX1"/>
<evidence type="ECO:0000313" key="2">
    <source>
        <dbReference type="EMBL" id="CEN40265.1"/>
    </source>
</evidence>
<keyword evidence="1" id="KW-0732">Signal</keyword>
<feature type="chain" id="PRO_5002132451" evidence="1">
    <location>
        <begin position="21"/>
        <end position="58"/>
    </location>
</feature>
<gene>
    <name evidence="2" type="ORF">CCAN12_780062</name>
</gene>
<sequence length="58" mass="6744">MKLQKILFIFSLLVAISLKAQTNLAPQVIPSIQQWEGKTGYLLFLKIHRLLWIKISHN</sequence>
<accession>A0A0B7HLX1</accession>
<organism evidence="2 3">
    <name type="scientific">Capnocytophaga canimorsus</name>
    <dbReference type="NCBI Taxonomy" id="28188"/>
    <lineage>
        <taxon>Bacteria</taxon>
        <taxon>Pseudomonadati</taxon>
        <taxon>Bacteroidota</taxon>
        <taxon>Flavobacteriia</taxon>
        <taxon>Flavobacteriales</taxon>
        <taxon>Flavobacteriaceae</taxon>
        <taxon>Capnocytophaga</taxon>
    </lineage>
</organism>
<proteinExistence type="predicted"/>
<evidence type="ECO:0000313" key="3">
    <source>
        <dbReference type="Proteomes" id="UP000044026"/>
    </source>
</evidence>
<evidence type="ECO:0000256" key="1">
    <source>
        <dbReference type="SAM" id="SignalP"/>
    </source>
</evidence>
<feature type="signal peptide" evidence="1">
    <location>
        <begin position="1"/>
        <end position="20"/>
    </location>
</feature>
<dbReference type="Proteomes" id="UP000044026">
    <property type="component" value="Unassembled WGS sequence"/>
</dbReference>